<evidence type="ECO:0000256" key="4">
    <source>
        <dbReference type="ARBA" id="ARBA00021581"/>
    </source>
</evidence>
<evidence type="ECO:0000256" key="5">
    <source>
        <dbReference type="ARBA" id="ARBA00022475"/>
    </source>
</evidence>
<reference evidence="18 19" key="1">
    <citation type="journal article" date="2018" name="Int. J. Syst. Evol. Microbiol.">
        <title>Methylomusa anaerophila gen. nov., sp. nov., an anaerobic methanol-utilizing bacterium isolated from a microbial fuel cell.</title>
        <authorList>
            <person name="Amano N."/>
            <person name="Yamamuro A."/>
            <person name="Miyahara M."/>
            <person name="Kouzuma A."/>
            <person name="Abe T."/>
            <person name="Watanabe K."/>
        </authorList>
    </citation>
    <scope>NUCLEOTIDE SEQUENCE [LARGE SCALE GENOMIC DNA]</scope>
    <source>
        <strain evidence="18 19">MMFC1</strain>
    </source>
</reference>
<dbReference type="Pfam" id="PF02673">
    <property type="entry name" value="BacA"/>
    <property type="match status" value="1"/>
</dbReference>
<dbReference type="GO" id="GO:0005886">
    <property type="term" value="C:plasma membrane"/>
    <property type="evidence" value="ECO:0007669"/>
    <property type="project" value="UniProtKB-SubCell"/>
</dbReference>
<evidence type="ECO:0000256" key="15">
    <source>
        <dbReference type="ARBA" id="ARBA00032932"/>
    </source>
</evidence>
<feature type="transmembrane region" description="Helical" evidence="17">
    <location>
        <begin position="219"/>
        <end position="243"/>
    </location>
</feature>
<keyword evidence="5 17" id="KW-1003">Cell membrane</keyword>
<feature type="transmembrane region" description="Helical" evidence="17">
    <location>
        <begin position="249"/>
        <end position="269"/>
    </location>
</feature>
<evidence type="ECO:0000256" key="3">
    <source>
        <dbReference type="ARBA" id="ARBA00012374"/>
    </source>
</evidence>
<evidence type="ECO:0000256" key="13">
    <source>
        <dbReference type="ARBA" id="ARBA00023316"/>
    </source>
</evidence>
<dbReference type="HAMAP" id="MF_01006">
    <property type="entry name" value="Undec_diphosphatase"/>
    <property type="match status" value="1"/>
</dbReference>
<dbReference type="OrthoDB" id="9808289at2"/>
<organism evidence="18 19">
    <name type="scientific">Methylomusa anaerophila</name>
    <dbReference type="NCBI Taxonomy" id="1930071"/>
    <lineage>
        <taxon>Bacteria</taxon>
        <taxon>Bacillati</taxon>
        <taxon>Bacillota</taxon>
        <taxon>Negativicutes</taxon>
        <taxon>Selenomonadales</taxon>
        <taxon>Sporomusaceae</taxon>
        <taxon>Methylomusa</taxon>
    </lineage>
</organism>
<evidence type="ECO:0000256" key="14">
    <source>
        <dbReference type="ARBA" id="ARBA00032707"/>
    </source>
</evidence>
<keyword evidence="19" id="KW-1185">Reference proteome</keyword>
<comment type="catalytic activity">
    <reaction evidence="16 17">
        <text>di-trans,octa-cis-undecaprenyl diphosphate + H2O = di-trans,octa-cis-undecaprenyl phosphate + phosphate + H(+)</text>
        <dbReference type="Rhea" id="RHEA:28094"/>
        <dbReference type="ChEBI" id="CHEBI:15377"/>
        <dbReference type="ChEBI" id="CHEBI:15378"/>
        <dbReference type="ChEBI" id="CHEBI:43474"/>
        <dbReference type="ChEBI" id="CHEBI:58405"/>
        <dbReference type="ChEBI" id="CHEBI:60392"/>
        <dbReference type="EC" id="3.6.1.27"/>
    </reaction>
</comment>
<evidence type="ECO:0000256" key="2">
    <source>
        <dbReference type="ARBA" id="ARBA00010621"/>
    </source>
</evidence>
<dbReference type="RefSeq" id="WP_126309516.1">
    <property type="nucleotide sequence ID" value="NZ_AP018449.1"/>
</dbReference>
<protein>
    <recommendedName>
        <fullName evidence="4 17">Undecaprenyl-diphosphatase</fullName>
        <ecNumber evidence="3 17">3.6.1.27</ecNumber>
    </recommendedName>
    <alternativeName>
        <fullName evidence="15 17">Bacitracin resistance protein</fullName>
    </alternativeName>
    <alternativeName>
        <fullName evidence="14 17">Undecaprenyl pyrophosphate phosphatase</fullName>
    </alternativeName>
</protein>
<evidence type="ECO:0000256" key="16">
    <source>
        <dbReference type="ARBA" id="ARBA00047594"/>
    </source>
</evidence>
<name>A0A348AND1_9FIRM</name>
<feature type="transmembrane region" description="Helical" evidence="17">
    <location>
        <begin position="7"/>
        <end position="29"/>
    </location>
</feature>
<evidence type="ECO:0000256" key="12">
    <source>
        <dbReference type="ARBA" id="ARBA00023251"/>
    </source>
</evidence>
<evidence type="ECO:0000256" key="7">
    <source>
        <dbReference type="ARBA" id="ARBA00022801"/>
    </source>
</evidence>
<dbReference type="GO" id="GO:0009252">
    <property type="term" value="P:peptidoglycan biosynthetic process"/>
    <property type="evidence" value="ECO:0007669"/>
    <property type="project" value="UniProtKB-KW"/>
</dbReference>
<dbReference type="GO" id="GO:0050380">
    <property type="term" value="F:undecaprenyl-diphosphatase activity"/>
    <property type="evidence" value="ECO:0007669"/>
    <property type="project" value="UniProtKB-UniRule"/>
</dbReference>
<accession>A0A348AND1</accession>
<dbReference type="GO" id="GO:0046677">
    <property type="term" value="P:response to antibiotic"/>
    <property type="evidence" value="ECO:0007669"/>
    <property type="project" value="UniProtKB-UniRule"/>
</dbReference>
<evidence type="ECO:0000256" key="10">
    <source>
        <dbReference type="ARBA" id="ARBA00022989"/>
    </source>
</evidence>
<evidence type="ECO:0000313" key="18">
    <source>
        <dbReference type="EMBL" id="BBB92579.1"/>
    </source>
</evidence>
<keyword evidence="9 17" id="KW-0573">Peptidoglycan synthesis</keyword>
<keyword evidence="13 17" id="KW-0961">Cell wall biogenesis/degradation</keyword>
<keyword evidence="6 17" id="KW-0812">Transmembrane</keyword>
<dbReference type="InterPro" id="IPR003824">
    <property type="entry name" value="UppP"/>
</dbReference>
<keyword evidence="8 17" id="KW-0133">Cell shape</keyword>
<dbReference type="KEGG" id="mana:MAMMFC1_03274"/>
<dbReference type="GO" id="GO:0071555">
    <property type="term" value="P:cell wall organization"/>
    <property type="evidence" value="ECO:0007669"/>
    <property type="project" value="UniProtKB-KW"/>
</dbReference>
<evidence type="ECO:0000256" key="9">
    <source>
        <dbReference type="ARBA" id="ARBA00022984"/>
    </source>
</evidence>
<dbReference type="Proteomes" id="UP000276437">
    <property type="component" value="Chromosome"/>
</dbReference>
<feature type="transmembrane region" description="Helical" evidence="17">
    <location>
        <begin position="120"/>
        <end position="138"/>
    </location>
</feature>
<dbReference type="AlphaFoldDB" id="A0A348AND1"/>
<evidence type="ECO:0000256" key="6">
    <source>
        <dbReference type="ARBA" id="ARBA00022692"/>
    </source>
</evidence>
<dbReference type="GO" id="GO:0008360">
    <property type="term" value="P:regulation of cell shape"/>
    <property type="evidence" value="ECO:0007669"/>
    <property type="project" value="UniProtKB-KW"/>
</dbReference>
<sequence length="272" mass="29631">MLWYIAIILGIVQGIGEFLPISSSAHLILTRWFFDWDPIISRSGGNIDLVLDVALHVGTLLAVLIYFFRDWLQLLTHGLSTGIKTREGKMFWYLVVATIPGGIAGLALESVIENFIRSQILIIAVSLAIMGIILYYVDKKAVQIVSFEKITFRHAILIGIAQALALIPGVSRSGITMTTGRLLGFSREAAAKFSFLLATPIIAGAALKQTPSIIHNIANPLFLAGTITAAIVGVISIGFLLKYLKRHNFAIFAIYRLAIAALIIIVYVVRGA</sequence>
<dbReference type="PANTHER" id="PTHR30622">
    <property type="entry name" value="UNDECAPRENYL-DIPHOSPHATASE"/>
    <property type="match status" value="1"/>
</dbReference>
<dbReference type="EC" id="3.6.1.27" evidence="3 17"/>
<dbReference type="EMBL" id="AP018449">
    <property type="protein sequence ID" value="BBB92579.1"/>
    <property type="molecule type" value="Genomic_DNA"/>
</dbReference>
<feature type="transmembrane region" description="Helical" evidence="17">
    <location>
        <begin position="189"/>
        <end position="207"/>
    </location>
</feature>
<feature type="transmembrane region" description="Helical" evidence="17">
    <location>
        <begin position="150"/>
        <end position="169"/>
    </location>
</feature>
<evidence type="ECO:0000256" key="1">
    <source>
        <dbReference type="ARBA" id="ARBA00004651"/>
    </source>
</evidence>
<keyword evidence="7 17" id="KW-0378">Hydrolase</keyword>
<feature type="transmembrane region" description="Helical" evidence="17">
    <location>
        <begin position="90"/>
        <end position="108"/>
    </location>
</feature>
<evidence type="ECO:0000256" key="17">
    <source>
        <dbReference type="HAMAP-Rule" id="MF_01006"/>
    </source>
</evidence>
<dbReference type="PANTHER" id="PTHR30622:SF4">
    <property type="entry name" value="UNDECAPRENYL-DIPHOSPHATASE"/>
    <property type="match status" value="1"/>
</dbReference>
<keyword evidence="12 17" id="KW-0046">Antibiotic resistance</keyword>
<comment type="subcellular location">
    <subcellularLocation>
        <location evidence="1 17">Cell membrane</location>
        <topology evidence="1 17">Multi-pass membrane protein</topology>
    </subcellularLocation>
</comment>
<evidence type="ECO:0000256" key="8">
    <source>
        <dbReference type="ARBA" id="ARBA00022960"/>
    </source>
</evidence>
<comment type="miscellaneous">
    <text evidence="17">Bacitracin is thought to be involved in the inhibition of peptidoglycan synthesis by sequestering undecaprenyl diphosphate, thereby reducing the pool of lipid carrier available.</text>
</comment>
<keyword evidence="10 17" id="KW-1133">Transmembrane helix</keyword>
<evidence type="ECO:0000256" key="11">
    <source>
        <dbReference type="ARBA" id="ARBA00023136"/>
    </source>
</evidence>
<evidence type="ECO:0000313" key="19">
    <source>
        <dbReference type="Proteomes" id="UP000276437"/>
    </source>
</evidence>
<gene>
    <name evidence="18" type="primary">uppP_2</name>
    <name evidence="17" type="synonym">uppP</name>
    <name evidence="18" type="ORF">MAMMFC1_03274</name>
</gene>
<comment type="similarity">
    <text evidence="2 17">Belongs to the UppP family.</text>
</comment>
<proteinExistence type="inferred from homology"/>
<comment type="function">
    <text evidence="17">Catalyzes the dephosphorylation of undecaprenyl diphosphate (UPP). Confers resistance to bacitracin.</text>
</comment>
<feature type="transmembrane region" description="Helical" evidence="17">
    <location>
        <begin position="49"/>
        <end position="69"/>
    </location>
</feature>
<keyword evidence="11 17" id="KW-0472">Membrane</keyword>